<dbReference type="Proteomes" id="UP001497535">
    <property type="component" value="Unassembled WGS sequence"/>
</dbReference>
<protein>
    <submittedName>
        <fullName evidence="1">Uncharacterized protein</fullName>
    </submittedName>
</protein>
<sequence length="43" mass="4619">MTHLVLSIAIYSKDVLQLGAIWSGATKVPLFASATSGQKKSHY</sequence>
<gene>
    <name evidence="1" type="ORF">MENTE1834_LOCUS45373</name>
</gene>
<evidence type="ECO:0000313" key="1">
    <source>
        <dbReference type="EMBL" id="CAK5114473.1"/>
    </source>
</evidence>
<keyword evidence="2" id="KW-1185">Reference proteome</keyword>
<accession>A0ACB1AZB1</accession>
<organism evidence="1 2">
    <name type="scientific">Meloidogyne enterolobii</name>
    <name type="common">Root-knot nematode worm</name>
    <name type="synonym">Meloidogyne mayaguensis</name>
    <dbReference type="NCBI Taxonomy" id="390850"/>
    <lineage>
        <taxon>Eukaryota</taxon>
        <taxon>Metazoa</taxon>
        <taxon>Ecdysozoa</taxon>
        <taxon>Nematoda</taxon>
        <taxon>Chromadorea</taxon>
        <taxon>Rhabditida</taxon>
        <taxon>Tylenchina</taxon>
        <taxon>Tylenchomorpha</taxon>
        <taxon>Tylenchoidea</taxon>
        <taxon>Meloidogynidae</taxon>
        <taxon>Meloidogyninae</taxon>
        <taxon>Meloidogyne</taxon>
    </lineage>
</organism>
<name>A0ACB1AZB1_MELEN</name>
<evidence type="ECO:0000313" key="2">
    <source>
        <dbReference type="Proteomes" id="UP001497535"/>
    </source>
</evidence>
<reference evidence="1" key="1">
    <citation type="submission" date="2023-11" db="EMBL/GenBank/DDBJ databases">
        <authorList>
            <person name="Poullet M."/>
        </authorList>
    </citation>
    <scope>NUCLEOTIDE SEQUENCE</scope>
    <source>
        <strain evidence="1">E1834</strain>
    </source>
</reference>
<comment type="caution">
    <text evidence="1">The sequence shown here is derived from an EMBL/GenBank/DDBJ whole genome shotgun (WGS) entry which is preliminary data.</text>
</comment>
<proteinExistence type="predicted"/>
<dbReference type="EMBL" id="CAVMJV010000150">
    <property type="protein sequence ID" value="CAK5114473.1"/>
    <property type="molecule type" value="Genomic_DNA"/>
</dbReference>